<proteinExistence type="predicted"/>
<dbReference type="Proteomes" id="UP001217754">
    <property type="component" value="Chromosome 7"/>
</dbReference>
<evidence type="ECO:0000313" key="1">
    <source>
        <dbReference type="EMBL" id="WFD40526.1"/>
    </source>
</evidence>
<dbReference type="AlphaFoldDB" id="A0AAF0F675"/>
<gene>
    <name evidence="1" type="ORF">MJAP1_003512</name>
</gene>
<accession>A0AAF0F675</accession>
<dbReference type="GeneID" id="85227163"/>
<dbReference type="RefSeq" id="XP_060123423.1">
    <property type="nucleotide sequence ID" value="XM_060267440.1"/>
</dbReference>
<name>A0AAF0F675_9BASI</name>
<dbReference type="EMBL" id="CP119964">
    <property type="protein sequence ID" value="WFD40526.1"/>
    <property type="molecule type" value="Genomic_DNA"/>
</dbReference>
<sequence>MNKPGKSMSPVVNKEPIKSYEEPILPFDEEKMNEQKCDYENLKHKSDKQTFSSILDVKNDMSDLGVLEKDGNTIHSQRRYKKKFALTSDKVHSGH</sequence>
<organism evidence="1 2">
    <name type="scientific">Malassezia japonica</name>
    <dbReference type="NCBI Taxonomy" id="223818"/>
    <lineage>
        <taxon>Eukaryota</taxon>
        <taxon>Fungi</taxon>
        <taxon>Dikarya</taxon>
        <taxon>Basidiomycota</taxon>
        <taxon>Ustilaginomycotina</taxon>
        <taxon>Malasseziomycetes</taxon>
        <taxon>Malasseziales</taxon>
        <taxon>Malasseziaceae</taxon>
        <taxon>Malassezia</taxon>
    </lineage>
</organism>
<keyword evidence="2" id="KW-1185">Reference proteome</keyword>
<evidence type="ECO:0000313" key="2">
    <source>
        <dbReference type="Proteomes" id="UP001217754"/>
    </source>
</evidence>
<protein>
    <submittedName>
        <fullName evidence="1">Uncharacterized protein</fullName>
    </submittedName>
</protein>
<reference evidence="1" key="1">
    <citation type="submission" date="2023-03" db="EMBL/GenBank/DDBJ databases">
        <title>Mating type loci evolution in Malassezia.</title>
        <authorList>
            <person name="Coelho M.A."/>
        </authorList>
    </citation>
    <scope>NUCLEOTIDE SEQUENCE</scope>
    <source>
        <strain evidence="1">CBS 9431</strain>
    </source>
</reference>